<evidence type="ECO:0000256" key="1">
    <source>
        <dbReference type="ARBA" id="ARBA00010688"/>
    </source>
</evidence>
<dbReference type="PROSITE" id="PS00584">
    <property type="entry name" value="PFKB_KINASES_2"/>
    <property type="match status" value="1"/>
</dbReference>
<proteinExistence type="inferred from homology"/>
<accession>A0A6L8VFV9</accession>
<name>A0A6L8VFV9_9RHOB</name>
<organism evidence="7 8">
    <name type="scientific">Frigidibacter albus</name>
    <dbReference type="NCBI Taxonomy" id="1465486"/>
    <lineage>
        <taxon>Bacteria</taxon>
        <taxon>Pseudomonadati</taxon>
        <taxon>Pseudomonadota</taxon>
        <taxon>Alphaproteobacteria</taxon>
        <taxon>Rhodobacterales</taxon>
        <taxon>Paracoccaceae</taxon>
        <taxon>Frigidibacter</taxon>
    </lineage>
</organism>
<dbReference type="PANTHER" id="PTHR43085">
    <property type="entry name" value="HEXOKINASE FAMILY MEMBER"/>
    <property type="match status" value="1"/>
</dbReference>
<evidence type="ECO:0000256" key="5">
    <source>
        <dbReference type="ARBA" id="ARBA00022840"/>
    </source>
</evidence>
<dbReference type="InterPro" id="IPR011611">
    <property type="entry name" value="PfkB_dom"/>
</dbReference>
<dbReference type="Proteomes" id="UP000477083">
    <property type="component" value="Unassembled WGS sequence"/>
</dbReference>
<evidence type="ECO:0000259" key="6">
    <source>
        <dbReference type="Pfam" id="PF00294"/>
    </source>
</evidence>
<dbReference type="GO" id="GO:0005524">
    <property type="term" value="F:ATP binding"/>
    <property type="evidence" value="ECO:0007669"/>
    <property type="project" value="UniProtKB-KW"/>
</dbReference>
<protein>
    <submittedName>
        <fullName evidence="7">Carbohydrate kinase</fullName>
    </submittedName>
</protein>
<keyword evidence="5" id="KW-0067">ATP-binding</keyword>
<dbReference type="SUPFAM" id="SSF53613">
    <property type="entry name" value="Ribokinase-like"/>
    <property type="match status" value="1"/>
</dbReference>
<evidence type="ECO:0000256" key="4">
    <source>
        <dbReference type="ARBA" id="ARBA00022777"/>
    </source>
</evidence>
<keyword evidence="4 7" id="KW-0418">Kinase</keyword>
<dbReference type="CDD" id="cd01167">
    <property type="entry name" value="bac_FRK"/>
    <property type="match status" value="1"/>
</dbReference>
<comment type="caution">
    <text evidence="7">The sequence shown here is derived from an EMBL/GenBank/DDBJ whole genome shotgun (WGS) entry which is preliminary data.</text>
</comment>
<sequence length="311" mass="31383">MILSCGEALIDMLPRTSAAGEPAFAPYPGGAVFNTAIALGRLGAPAGFLSGLSTDLFGQMLEAALAASNVDTSLAIRSDRPTTLAFVRLVNGQASYAFYDENTAGRMLMAAEMPALTGAVAAIFCGGISLMVEPGGAAYEALFLREAPARVAMLDPNIRPSFIADEPAYRARIARMIAAADIVKLSDEDLRWLAGPGEIAVLAAGLLAAGPKAVFVTEGAAGAHAFTADQAVFAPGLKVTVADTVGAGDTFNAGILAALHKAGALTKAGVAALGADTLRAALDLGNRAAAVTVSRAGANPPFADELPRAAG</sequence>
<evidence type="ECO:0000313" key="7">
    <source>
        <dbReference type="EMBL" id="MZQ88536.1"/>
    </source>
</evidence>
<dbReference type="Pfam" id="PF00294">
    <property type="entry name" value="PfkB"/>
    <property type="match status" value="1"/>
</dbReference>
<evidence type="ECO:0000256" key="2">
    <source>
        <dbReference type="ARBA" id="ARBA00022679"/>
    </source>
</evidence>
<evidence type="ECO:0000256" key="3">
    <source>
        <dbReference type="ARBA" id="ARBA00022741"/>
    </source>
</evidence>
<keyword evidence="2" id="KW-0808">Transferase</keyword>
<dbReference type="EMBL" id="WWNR01000003">
    <property type="protein sequence ID" value="MZQ88536.1"/>
    <property type="molecule type" value="Genomic_DNA"/>
</dbReference>
<comment type="similarity">
    <text evidence="1">Belongs to the carbohydrate kinase PfkB family.</text>
</comment>
<gene>
    <name evidence="7" type="ORF">GS660_05440</name>
</gene>
<dbReference type="GO" id="GO:0016301">
    <property type="term" value="F:kinase activity"/>
    <property type="evidence" value="ECO:0007669"/>
    <property type="project" value="UniProtKB-KW"/>
</dbReference>
<dbReference type="AlphaFoldDB" id="A0A6L8VFV9"/>
<dbReference type="InterPro" id="IPR029056">
    <property type="entry name" value="Ribokinase-like"/>
</dbReference>
<keyword evidence="3" id="KW-0547">Nucleotide-binding</keyword>
<evidence type="ECO:0000313" key="8">
    <source>
        <dbReference type="Proteomes" id="UP000477083"/>
    </source>
</evidence>
<dbReference type="OrthoDB" id="9795789at2"/>
<reference evidence="7 8" key="1">
    <citation type="submission" date="2020-01" db="EMBL/GenBank/DDBJ databases">
        <title>Frigidibacter albus SP32T (=CGMCC 1.13995T).</title>
        <authorList>
            <person name="Liao X."/>
        </authorList>
    </citation>
    <scope>NUCLEOTIDE SEQUENCE [LARGE SCALE GENOMIC DNA]</scope>
    <source>
        <strain evidence="7 8">SP32</strain>
    </source>
</reference>
<dbReference type="InterPro" id="IPR050306">
    <property type="entry name" value="PfkB_Carbo_kinase"/>
</dbReference>
<keyword evidence="8" id="KW-1185">Reference proteome</keyword>
<dbReference type="RefSeq" id="WP_161344239.1">
    <property type="nucleotide sequence ID" value="NZ_BMGW01000003.1"/>
</dbReference>
<dbReference type="InterPro" id="IPR002173">
    <property type="entry name" value="Carboh/pur_kinase_PfkB_CS"/>
</dbReference>
<feature type="domain" description="Carbohydrate kinase PfkB" evidence="6">
    <location>
        <begin position="2"/>
        <end position="301"/>
    </location>
</feature>
<dbReference type="PANTHER" id="PTHR43085:SF1">
    <property type="entry name" value="PSEUDOURIDINE KINASE-RELATED"/>
    <property type="match status" value="1"/>
</dbReference>
<dbReference type="Gene3D" id="3.40.1190.20">
    <property type="match status" value="1"/>
</dbReference>